<dbReference type="KEGG" id="bfu:BCIN_13g03330"/>
<protein>
    <submittedName>
        <fullName evidence="2">Uncharacterized protein</fullName>
    </submittedName>
</protein>
<dbReference type="RefSeq" id="XP_024552600.1">
    <property type="nucleotide sequence ID" value="XM_024696787.1"/>
</dbReference>
<feature type="compositionally biased region" description="Polar residues" evidence="1">
    <location>
        <begin position="1"/>
        <end position="10"/>
    </location>
</feature>
<dbReference type="AlphaFoldDB" id="A0A384K0Y8"/>
<reference evidence="2 3" key="3">
    <citation type="journal article" date="2017" name="Mol. Plant Pathol.">
        <title>A gapless genome sequence of the fungus Botrytis cinerea.</title>
        <authorList>
            <person name="Van Kan J.A."/>
            <person name="Stassen J.H."/>
            <person name="Mosbach A."/>
            <person name="Van Der Lee T.A."/>
            <person name="Faino L."/>
            <person name="Farmer A.D."/>
            <person name="Papasotiriou D.G."/>
            <person name="Zhou S."/>
            <person name="Seidl M.F."/>
            <person name="Cottam E."/>
            <person name="Edel D."/>
            <person name="Hahn M."/>
            <person name="Schwartz D.C."/>
            <person name="Dietrich R.A."/>
            <person name="Widdison S."/>
            <person name="Scalliet G."/>
        </authorList>
    </citation>
    <scope>NUCLEOTIDE SEQUENCE [LARGE SCALE GENOMIC DNA]</scope>
    <source>
        <strain evidence="2 3">B05.10</strain>
    </source>
</reference>
<gene>
    <name evidence="2" type="ORF">BCIN_13g03330</name>
</gene>
<dbReference type="GeneID" id="36394799"/>
<feature type="region of interest" description="Disordered" evidence="1">
    <location>
        <begin position="1"/>
        <end position="22"/>
    </location>
</feature>
<evidence type="ECO:0000313" key="2">
    <source>
        <dbReference type="EMBL" id="ATZ56495.1"/>
    </source>
</evidence>
<name>A0A384K0Y8_BOTFB</name>
<keyword evidence="3" id="KW-1185">Reference proteome</keyword>
<reference evidence="2 3" key="2">
    <citation type="journal article" date="2012" name="Eukaryot. Cell">
        <title>Genome update of Botrytis cinerea strains B05.10 and T4.</title>
        <authorList>
            <person name="Staats M."/>
            <person name="van Kan J.A."/>
        </authorList>
    </citation>
    <scope>NUCLEOTIDE SEQUENCE [LARGE SCALE GENOMIC DNA]</scope>
    <source>
        <strain evidence="2 3">B05.10</strain>
    </source>
</reference>
<dbReference type="VEuPathDB" id="FungiDB:Bcin13g03330"/>
<evidence type="ECO:0000256" key="1">
    <source>
        <dbReference type="SAM" id="MobiDB-lite"/>
    </source>
</evidence>
<proteinExistence type="predicted"/>
<organism evidence="2 3">
    <name type="scientific">Botryotinia fuckeliana (strain B05.10)</name>
    <name type="common">Noble rot fungus</name>
    <name type="synonym">Botrytis cinerea</name>
    <dbReference type="NCBI Taxonomy" id="332648"/>
    <lineage>
        <taxon>Eukaryota</taxon>
        <taxon>Fungi</taxon>
        <taxon>Dikarya</taxon>
        <taxon>Ascomycota</taxon>
        <taxon>Pezizomycotina</taxon>
        <taxon>Leotiomycetes</taxon>
        <taxon>Helotiales</taxon>
        <taxon>Sclerotiniaceae</taxon>
        <taxon>Botrytis</taxon>
    </lineage>
</organism>
<reference evidence="2 3" key="1">
    <citation type="journal article" date="2011" name="PLoS Genet.">
        <title>Genomic analysis of the necrotrophic fungal pathogens Sclerotinia sclerotiorum and Botrytis cinerea.</title>
        <authorList>
            <person name="Amselem J."/>
            <person name="Cuomo C.A."/>
            <person name="van Kan J.A."/>
            <person name="Viaud M."/>
            <person name="Benito E.P."/>
            <person name="Couloux A."/>
            <person name="Coutinho P.M."/>
            <person name="de Vries R.P."/>
            <person name="Dyer P.S."/>
            <person name="Fillinger S."/>
            <person name="Fournier E."/>
            <person name="Gout L."/>
            <person name="Hahn M."/>
            <person name="Kohn L."/>
            <person name="Lapalu N."/>
            <person name="Plummer K.M."/>
            <person name="Pradier J.M."/>
            <person name="Quevillon E."/>
            <person name="Sharon A."/>
            <person name="Simon A."/>
            <person name="ten Have A."/>
            <person name="Tudzynski B."/>
            <person name="Tudzynski P."/>
            <person name="Wincker P."/>
            <person name="Andrew M."/>
            <person name="Anthouard V."/>
            <person name="Beever R.E."/>
            <person name="Beffa R."/>
            <person name="Benoit I."/>
            <person name="Bouzid O."/>
            <person name="Brault B."/>
            <person name="Chen Z."/>
            <person name="Choquer M."/>
            <person name="Collemare J."/>
            <person name="Cotton P."/>
            <person name="Danchin E.G."/>
            <person name="Da Silva C."/>
            <person name="Gautier A."/>
            <person name="Giraud C."/>
            <person name="Giraud T."/>
            <person name="Gonzalez C."/>
            <person name="Grossetete S."/>
            <person name="Guldener U."/>
            <person name="Henrissat B."/>
            <person name="Howlett B.J."/>
            <person name="Kodira C."/>
            <person name="Kretschmer M."/>
            <person name="Lappartient A."/>
            <person name="Leroch M."/>
            <person name="Levis C."/>
            <person name="Mauceli E."/>
            <person name="Neuveglise C."/>
            <person name="Oeser B."/>
            <person name="Pearson M."/>
            <person name="Poulain J."/>
            <person name="Poussereau N."/>
            <person name="Quesneville H."/>
            <person name="Rascle C."/>
            <person name="Schumacher J."/>
            <person name="Segurens B."/>
            <person name="Sexton A."/>
            <person name="Silva E."/>
            <person name="Sirven C."/>
            <person name="Soanes D.M."/>
            <person name="Talbot N.J."/>
            <person name="Templeton M."/>
            <person name="Yandava C."/>
            <person name="Yarden O."/>
            <person name="Zeng Q."/>
            <person name="Rollins J.A."/>
            <person name="Lebrun M.H."/>
            <person name="Dickman M."/>
        </authorList>
    </citation>
    <scope>NUCLEOTIDE SEQUENCE [LARGE SCALE GENOMIC DNA]</scope>
    <source>
        <strain evidence="2 3">B05.10</strain>
    </source>
</reference>
<accession>A0A384K0Y8</accession>
<sequence>MCTSTSTGLVNRNGPGSAASSTISDIVKGTSTTGKTKCLECDGYECCCIPIPCTVM</sequence>
<dbReference type="EMBL" id="CP009817">
    <property type="protein sequence ID" value="ATZ56495.1"/>
    <property type="molecule type" value="Genomic_DNA"/>
</dbReference>
<dbReference type="Proteomes" id="UP000001798">
    <property type="component" value="Chromosome 13"/>
</dbReference>
<dbReference type="OrthoDB" id="4661107at2759"/>
<evidence type="ECO:0000313" key="3">
    <source>
        <dbReference type="Proteomes" id="UP000001798"/>
    </source>
</evidence>
<dbReference type="OMA" id="CTILDYE"/>